<keyword evidence="4" id="KW-1185">Reference proteome</keyword>
<dbReference type="RefSeq" id="WP_121099867.1">
    <property type="nucleotide sequence ID" value="NZ_RBII01000001.1"/>
</dbReference>
<name>A0A420WM84_9PROT</name>
<feature type="region of interest" description="Disordered" evidence="2">
    <location>
        <begin position="1"/>
        <end position="37"/>
    </location>
</feature>
<keyword evidence="1" id="KW-0175">Coiled coil</keyword>
<feature type="compositionally biased region" description="Basic and acidic residues" evidence="2">
    <location>
        <begin position="1"/>
        <end position="11"/>
    </location>
</feature>
<feature type="coiled-coil region" evidence="1">
    <location>
        <begin position="83"/>
        <end position="215"/>
    </location>
</feature>
<evidence type="ECO:0000256" key="2">
    <source>
        <dbReference type="SAM" id="MobiDB-lite"/>
    </source>
</evidence>
<dbReference type="Proteomes" id="UP000282211">
    <property type="component" value="Unassembled WGS sequence"/>
</dbReference>
<evidence type="ECO:0000256" key="1">
    <source>
        <dbReference type="SAM" id="Coils"/>
    </source>
</evidence>
<proteinExistence type="predicted"/>
<accession>A0A420WM84</accession>
<dbReference type="InParanoid" id="A0A420WM84"/>
<feature type="coiled-coil region" evidence="1">
    <location>
        <begin position="283"/>
        <end position="352"/>
    </location>
</feature>
<evidence type="ECO:0000313" key="3">
    <source>
        <dbReference type="EMBL" id="RKQ72022.1"/>
    </source>
</evidence>
<dbReference type="EMBL" id="RBII01000001">
    <property type="protein sequence ID" value="RKQ72022.1"/>
    <property type="molecule type" value="Genomic_DNA"/>
</dbReference>
<reference evidence="3 4" key="1">
    <citation type="submission" date="2018-10" db="EMBL/GenBank/DDBJ databases">
        <title>Genomic Encyclopedia of Type Strains, Phase IV (KMG-IV): sequencing the most valuable type-strain genomes for metagenomic binning, comparative biology and taxonomic classification.</title>
        <authorList>
            <person name="Goeker M."/>
        </authorList>
    </citation>
    <scope>NUCLEOTIDE SEQUENCE [LARGE SCALE GENOMIC DNA]</scope>
    <source>
        <strain evidence="3 4">DSM 22008</strain>
    </source>
</reference>
<evidence type="ECO:0000313" key="4">
    <source>
        <dbReference type="Proteomes" id="UP000282211"/>
    </source>
</evidence>
<dbReference type="AlphaFoldDB" id="A0A420WM84"/>
<organism evidence="3 4">
    <name type="scientific">Litorimonas taeanensis</name>
    <dbReference type="NCBI Taxonomy" id="568099"/>
    <lineage>
        <taxon>Bacteria</taxon>
        <taxon>Pseudomonadati</taxon>
        <taxon>Pseudomonadota</taxon>
        <taxon>Alphaproteobacteria</taxon>
        <taxon>Maricaulales</taxon>
        <taxon>Robiginitomaculaceae</taxon>
    </lineage>
</organism>
<protein>
    <submittedName>
        <fullName evidence="3">Uncharacterized protein</fullName>
    </submittedName>
</protein>
<comment type="caution">
    <text evidence="3">The sequence shown here is derived from an EMBL/GenBank/DDBJ whole genome shotgun (WGS) entry which is preliminary data.</text>
</comment>
<gene>
    <name evidence="3" type="ORF">DES40_1358</name>
</gene>
<feature type="compositionally biased region" description="Basic and acidic residues" evidence="2">
    <location>
        <begin position="18"/>
        <end position="29"/>
    </location>
</feature>
<dbReference type="OrthoDB" id="9836967at2"/>
<sequence length="401" mass="45758">MKLFKREKSLSDDPQTDEVVKQYSGKEKPQGPVSKGDVELAQDTLSDLSGQFKTGAEAQLVAVKRMNTLSKTLAKLETHLRHFDKLESDNHHLAKEVETLEQKIKQSDLLSEDQDKILAEFRRQRDEFRNQLEIAKDSLAQSEDKHTAARDLTLRQKREIDTLSTQLLQLEESVETLELSKTNLSDDLTTTSSSLTEERNKNYEMQKAMEELSSRLLEKARLGDQAAIELKSLLGRYQDQKEKIFTLKGEVQSQAYTLESQKNGYENTIKRRDEELITLKNQTEQLTGELRIKEQLIAQIEEEKDSMRSALNIERSRTSREAEGLSDFSEALQQEKAKNEALQLQFNAAVEDIEMLRKICAGQKLKLEKFAAISGGATGQMFVHQQSTPVERDFTPHLQAI</sequence>